<accession>A0A0R1UUS7</accession>
<proteinExistence type="predicted"/>
<dbReference type="GO" id="GO:0016757">
    <property type="term" value="F:glycosyltransferase activity"/>
    <property type="evidence" value="ECO:0007669"/>
    <property type="project" value="TreeGrafter"/>
</dbReference>
<keyword evidence="2" id="KW-1185">Reference proteome</keyword>
<dbReference type="PANTHER" id="PTHR12526">
    <property type="entry name" value="GLYCOSYLTRANSFERASE"/>
    <property type="match status" value="1"/>
</dbReference>
<dbReference type="AlphaFoldDB" id="A0A0R1UUS7"/>
<comment type="caution">
    <text evidence="1">The sequence shown here is derived from an EMBL/GenBank/DDBJ whole genome shotgun (WGS) entry which is preliminary data.</text>
</comment>
<dbReference type="STRING" id="1423753.FD28_GL001826"/>
<sequence>MKILIVIENLIMGGLKRVTTVVGNELAQQADVAYYSLAQTPAFYPLQAPLLVAPHPVAPTVTNYFGDRPLDVYQPQLRDLLATLATGHYDCVVLPGGLLVSFAPAIKASFPRMNVIAWIHNNFRTYFDQYYVQMQPELQAGLTAADTVVVLTDSDLVNYAQFNPHTVKIYNPQTLRAAGQRADLQSHTIAFTGRIDIQHKGIDYLLELARQLPRDWQIAIAGHGKPADMATFHWLQRELGVSHRILYRGALQDQALRQHYQRASIFVMTSRWEGMPLVMGEAMAFGLPVAAMENTGSAEYLQQGRHGLLTAAKDVAALSQAVNTLIESPVLRQQYAYRSLERIKDFQMPRIMGQWQAILTQSA</sequence>
<keyword evidence="1" id="KW-0808">Transferase</keyword>
<dbReference type="SUPFAM" id="SSF53756">
    <property type="entry name" value="UDP-Glycosyltransferase/glycogen phosphorylase"/>
    <property type="match status" value="1"/>
</dbReference>
<dbReference type="PANTHER" id="PTHR12526:SF638">
    <property type="entry name" value="SPORE COAT PROTEIN SA"/>
    <property type="match status" value="1"/>
</dbReference>
<gene>
    <name evidence="1" type="ORF">FD28_GL001826</name>
</gene>
<evidence type="ECO:0000313" key="2">
    <source>
        <dbReference type="Proteomes" id="UP000051580"/>
    </source>
</evidence>
<dbReference type="EMBL" id="AZFS01000023">
    <property type="protein sequence ID" value="KRL96897.1"/>
    <property type="molecule type" value="Genomic_DNA"/>
</dbReference>
<protein>
    <submittedName>
        <fullName evidence="1">Glycosyltransferase</fullName>
    </submittedName>
</protein>
<dbReference type="Pfam" id="PF13692">
    <property type="entry name" value="Glyco_trans_1_4"/>
    <property type="match status" value="1"/>
</dbReference>
<evidence type="ECO:0000313" key="1">
    <source>
        <dbReference type="EMBL" id="KRL96897.1"/>
    </source>
</evidence>
<dbReference type="RefSeq" id="WP_057732074.1">
    <property type="nucleotide sequence ID" value="NZ_AZFS01000023.1"/>
</dbReference>
<reference evidence="1 2" key="1">
    <citation type="journal article" date="2015" name="Genome Announc.">
        <title>Expanding the biotechnology potential of lactobacilli through comparative genomics of 213 strains and associated genera.</title>
        <authorList>
            <person name="Sun Z."/>
            <person name="Harris H.M."/>
            <person name="McCann A."/>
            <person name="Guo C."/>
            <person name="Argimon S."/>
            <person name="Zhang W."/>
            <person name="Yang X."/>
            <person name="Jeffery I.B."/>
            <person name="Cooney J.C."/>
            <person name="Kagawa T.F."/>
            <person name="Liu W."/>
            <person name="Song Y."/>
            <person name="Salvetti E."/>
            <person name="Wrobel A."/>
            <person name="Rasinkangas P."/>
            <person name="Parkhill J."/>
            <person name="Rea M.C."/>
            <person name="O'Sullivan O."/>
            <person name="Ritari J."/>
            <person name="Douillard F.P."/>
            <person name="Paul Ross R."/>
            <person name="Yang R."/>
            <person name="Briner A.E."/>
            <person name="Felis G.E."/>
            <person name="de Vos W.M."/>
            <person name="Barrangou R."/>
            <person name="Klaenhammer T.R."/>
            <person name="Caufield P.W."/>
            <person name="Cui Y."/>
            <person name="Zhang H."/>
            <person name="O'Toole P.W."/>
        </authorList>
    </citation>
    <scope>NUCLEOTIDE SEQUENCE [LARGE SCALE GENOMIC DNA]</scope>
    <source>
        <strain evidence="1 2">DSM 16381</strain>
    </source>
</reference>
<organism evidence="1 2">
    <name type="scientific">Levilactobacillus hammesii DSM 16381</name>
    <dbReference type="NCBI Taxonomy" id="1423753"/>
    <lineage>
        <taxon>Bacteria</taxon>
        <taxon>Bacillati</taxon>
        <taxon>Bacillota</taxon>
        <taxon>Bacilli</taxon>
        <taxon>Lactobacillales</taxon>
        <taxon>Lactobacillaceae</taxon>
        <taxon>Levilactobacillus</taxon>
    </lineage>
</organism>
<dbReference type="Gene3D" id="3.40.50.2000">
    <property type="entry name" value="Glycogen Phosphorylase B"/>
    <property type="match status" value="2"/>
</dbReference>
<dbReference type="Proteomes" id="UP000051580">
    <property type="component" value="Unassembled WGS sequence"/>
</dbReference>
<name>A0A0R1UUS7_9LACO</name>
<dbReference type="PATRIC" id="fig|1423753.3.peg.1909"/>